<organism evidence="3 4">
    <name type="scientific">Acrobeloides nanus</name>
    <dbReference type="NCBI Taxonomy" id="290746"/>
    <lineage>
        <taxon>Eukaryota</taxon>
        <taxon>Metazoa</taxon>
        <taxon>Ecdysozoa</taxon>
        <taxon>Nematoda</taxon>
        <taxon>Chromadorea</taxon>
        <taxon>Rhabditida</taxon>
        <taxon>Tylenchina</taxon>
        <taxon>Cephalobomorpha</taxon>
        <taxon>Cephaloboidea</taxon>
        <taxon>Cephalobidae</taxon>
        <taxon>Acrobeloides</taxon>
    </lineage>
</organism>
<proteinExistence type="predicted"/>
<protein>
    <submittedName>
        <fullName evidence="4">PH domain-containing protein</fullName>
    </submittedName>
</protein>
<evidence type="ECO:0000313" key="3">
    <source>
        <dbReference type="Proteomes" id="UP000887540"/>
    </source>
</evidence>
<dbReference type="Pfam" id="PF00169">
    <property type="entry name" value="PH"/>
    <property type="match status" value="1"/>
</dbReference>
<dbReference type="WBParaSite" id="ACRNAN_Path_1161.g4481.t1">
    <property type="protein sequence ID" value="ACRNAN_Path_1161.g4481.t1"/>
    <property type="gene ID" value="ACRNAN_Path_1161.g4481"/>
</dbReference>
<name>A0A914BWH8_9BILA</name>
<dbReference type="SUPFAM" id="SSF50156">
    <property type="entry name" value="PDZ domain-like"/>
    <property type="match status" value="1"/>
</dbReference>
<accession>A0A914BWH8</accession>
<dbReference type="InterPro" id="IPR001849">
    <property type="entry name" value="PH_domain"/>
</dbReference>
<dbReference type="InterPro" id="IPR036034">
    <property type="entry name" value="PDZ_sf"/>
</dbReference>
<evidence type="ECO:0000256" key="1">
    <source>
        <dbReference type="SAM" id="MobiDB-lite"/>
    </source>
</evidence>
<dbReference type="SUPFAM" id="SSF50729">
    <property type="entry name" value="PH domain-like"/>
    <property type="match status" value="1"/>
</dbReference>
<feature type="compositionally biased region" description="Basic and acidic residues" evidence="1">
    <location>
        <begin position="282"/>
        <end position="300"/>
    </location>
</feature>
<feature type="compositionally biased region" description="Low complexity" evidence="1">
    <location>
        <begin position="184"/>
        <end position="193"/>
    </location>
</feature>
<reference evidence="4" key="1">
    <citation type="submission" date="2022-11" db="UniProtKB">
        <authorList>
            <consortium name="WormBaseParasite"/>
        </authorList>
    </citation>
    <scope>IDENTIFICATION</scope>
</reference>
<dbReference type="AlphaFoldDB" id="A0A914BWH8"/>
<feature type="domain" description="PH" evidence="2">
    <location>
        <begin position="17"/>
        <end position="121"/>
    </location>
</feature>
<evidence type="ECO:0000259" key="2">
    <source>
        <dbReference type="PROSITE" id="PS50003"/>
    </source>
</evidence>
<sequence>MNQNRNIVKSGPLQEKVVKKKGTLLRKKKKSVFDTEQWVVLCVHDERVPLLEWYSSRATIFTHEPQKVVDLLDCQFCQINIGEARCFTIGFNDPNRMAMEFSARNIDECESWVDYLCATLKRLNCISTSENVYDPAPQFSSLDLNHQPAFPNDSLPANPAPRSRSSPQTPRVLQLHDEIPLPASPSASSNSVSIEPRQLAKKLSPPRNSLLEKLTASSVQNAPRLKKNSETVENEVDDNPPPLPPRKSTSMESPLPIPNTNDREQNRYAHQYDFPVSPSPYDRLRPTKTNGEKPPYDRICFRNGDSRLQPENALSTDHTNISDSSSSGLESHMFVTSDPVQEVYDLLPPPPPRPPKAASHDYISMHFDTQIMHNEQKCSYDGFDKVKTISVLLTMCVEHIAFVEVGSKIWIAGWSEDKNNSLCGLIHVGDELVQIGDVEVVGIHQLPALFYAQSIPGTPIRLKIRSLLHGTIYSLTKTEPDSKSLGIVLHKKKNKIEDVIPKSPASIAQIPHRIPPYLYGSSVVMPVITEVDNVPLSLFSSNEQFFRRIEKLPPGSTFTMVLHPQDFIRLIKEQMKHVKNARKFIQEF</sequence>
<keyword evidence="3" id="KW-1185">Reference proteome</keyword>
<feature type="compositionally biased region" description="Low complexity" evidence="1">
    <location>
        <begin position="154"/>
        <end position="167"/>
    </location>
</feature>
<feature type="region of interest" description="Disordered" evidence="1">
    <location>
        <begin position="143"/>
        <end position="331"/>
    </location>
</feature>
<dbReference type="Gene3D" id="2.30.29.30">
    <property type="entry name" value="Pleckstrin-homology domain (PH domain)/Phosphotyrosine-binding domain (PTB)"/>
    <property type="match status" value="1"/>
</dbReference>
<dbReference type="InterPro" id="IPR011993">
    <property type="entry name" value="PH-like_dom_sf"/>
</dbReference>
<dbReference type="SMART" id="SM00233">
    <property type="entry name" value="PH"/>
    <property type="match status" value="1"/>
</dbReference>
<feature type="compositionally biased region" description="Polar residues" evidence="1">
    <location>
        <begin position="312"/>
        <end position="329"/>
    </location>
</feature>
<dbReference type="PROSITE" id="PS50003">
    <property type="entry name" value="PH_DOMAIN"/>
    <property type="match status" value="1"/>
</dbReference>
<dbReference type="Proteomes" id="UP000887540">
    <property type="component" value="Unplaced"/>
</dbReference>
<evidence type="ECO:0000313" key="4">
    <source>
        <dbReference type="WBParaSite" id="ACRNAN_Path_1161.g4481.t1"/>
    </source>
</evidence>